<feature type="region of interest" description="Disordered" evidence="1">
    <location>
        <begin position="63"/>
        <end position="85"/>
    </location>
</feature>
<dbReference type="AlphaFoldDB" id="A0A914D4G9"/>
<protein>
    <submittedName>
        <fullName evidence="3">Uncharacterized protein</fullName>
    </submittedName>
</protein>
<evidence type="ECO:0000313" key="3">
    <source>
        <dbReference type="WBParaSite" id="ACRNAN_scaffold18788.g16767.t1"/>
    </source>
</evidence>
<accession>A0A914D4G9</accession>
<organism evidence="2 3">
    <name type="scientific">Acrobeloides nanus</name>
    <dbReference type="NCBI Taxonomy" id="290746"/>
    <lineage>
        <taxon>Eukaryota</taxon>
        <taxon>Metazoa</taxon>
        <taxon>Ecdysozoa</taxon>
        <taxon>Nematoda</taxon>
        <taxon>Chromadorea</taxon>
        <taxon>Rhabditida</taxon>
        <taxon>Tylenchina</taxon>
        <taxon>Cephalobomorpha</taxon>
        <taxon>Cephaloboidea</taxon>
        <taxon>Cephalobidae</taxon>
        <taxon>Acrobeloides</taxon>
    </lineage>
</organism>
<sequence length="85" mass="9414">MATRIAFDPNFYNQYSACLVPQDEFAEHTRLDMPAHGGASTSNQMISIQPITDDEPVAKKPKLMMSNSPVSSSNIPLDDWESVNI</sequence>
<keyword evidence="2" id="KW-1185">Reference proteome</keyword>
<dbReference type="Proteomes" id="UP000887540">
    <property type="component" value="Unplaced"/>
</dbReference>
<evidence type="ECO:0000256" key="1">
    <source>
        <dbReference type="SAM" id="MobiDB-lite"/>
    </source>
</evidence>
<name>A0A914D4G9_9BILA</name>
<reference evidence="3" key="1">
    <citation type="submission" date="2022-11" db="UniProtKB">
        <authorList>
            <consortium name="WormBaseParasite"/>
        </authorList>
    </citation>
    <scope>IDENTIFICATION</scope>
</reference>
<evidence type="ECO:0000313" key="2">
    <source>
        <dbReference type="Proteomes" id="UP000887540"/>
    </source>
</evidence>
<dbReference type="WBParaSite" id="ACRNAN_scaffold18788.g16767.t1">
    <property type="protein sequence ID" value="ACRNAN_scaffold18788.g16767.t1"/>
    <property type="gene ID" value="ACRNAN_scaffold18788.g16767"/>
</dbReference>
<proteinExistence type="predicted"/>
<feature type="compositionally biased region" description="Polar residues" evidence="1">
    <location>
        <begin position="65"/>
        <end position="75"/>
    </location>
</feature>